<sequence length="568" mass="66388">MENPDDLYDRVLDNFDWGYSIIVAPKKYFRKEKIQTKLSDSFKAMTCNLCLDSAYSIDLPNQDLMCVKHYDLMEDKGNFKTIDKIWQEINLQSDRLEKELLLVECIHSYWESKQNQTAYEDTFITEIDELFQKILSLLKSTVIDMSKVQEIFTLEMYSIWMNNFKKITNLFEQIHTKSGTALSYLMANKILDEVYYIAGDDSRLTEVEKQEERLYGKSFDILSLIGAFEKPLGTHEKIKEKIRCRNKKVIHRLMENTIGKRMQERENEKEKNSSYEELKEQLAECHEFISSLRDIPLIDRGSEIVHFIKTHDLEKPPSSSVVVEALRKNNIDPNPDFGEDYIIDLDFKLNEEGLKFIIDTNDSKFANYRKLSLRNIYSLYSRGILQLNKFLDRSIPNVLQILYLHGGERTGKTILPDLIPALRYVKKQIYLDWFTIDHLMLKEIIEASWKVEQLVLNYIKVGGLPSTFRLEDTIDFNIQVLGLYGTISKDPEKDEYGYIDEAYSCEYINKSGFKILAKAMKNTSLKESLKKVHLSSQAISKAEAEKVFKFYGLNAKIRANKKWPECLI</sequence>
<protein>
    <submittedName>
        <fullName evidence="1">Uncharacterized protein</fullName>
    </submittedName>
</protein>
<dbReference type="EMBL" id="CAMPGE010003798">
    <property type="protein sequence ID" value="CAI2362643.1"/>
    <property type="molecule type" value="Genomic_DNA"/>
</dbReference>
<evidence type="ECO:0000313" key="1">
    <source>
        <dbReference type="EMBL" id="CAI2362643.1"/>
    </source>
</evidence>
<dbReference type="AlphaFoldDB" id="A0AAD1U671"/>
<reference evidence="1" key="1">
    <citation type="submission" date="2023-07" db="EMBL/GenBank/DDBJ databases">
        <authorList>
            <consortium name="AG Swart"/>
            <person name="Singh M."/>
            <person name="Singh A."/>
            <person name="Seah K."/>
            <person name="Emmerich C."/>
        </authorList>
    </citation>
    <scope>NUCLEOTIDE SEQUENCE</scope>
    <source>
        <strain evidence="1">DP1</strain>
    </source>
</reference>
<comment type="caution">
    <text evidence="1">The sequence shown here is derived from an EMBL/GenBank/DDBJ whole genome shotgun (WGS) entry which is preliminary data.</text>
</comment>
<proteinExistence type="predicted"/>
<gene>
    <name evidence="1" type="ORF">ECRASSUSDP1_LOCUS3969</name>
</gene>
<keyword evidence="2" id="KW-1185">Reference proteome</keyword>
<organism evidence="1 2">
    <name type="scientific">Euplotes crassus</name>
    <dbReference type="NCBI Taxonomy" id="5936"/>
    <lineage>
        <taxon>Eukaryota</taxon>
        <taxon>Sar</taxon>
        <taxon>Alveolata</taxon>
        <taxon>Ciliophora</taxon>
        <taxon>Intramacronucleata</taxon>
        <taxon>Spirotrichea</taxon>
        <taxon>Hypotrichia</taxon>
        <taxon>Euplotida</taxon>
        <taxon>Euplotidae</taxon>
        <taxon>Moneuplotes</taxon>
    </lineage>
</organism>
<name>A0AAD1U671_EUPCR</name>
<evidence type="ECO:0000313" key="2">
    <source>
        <dbReference type="Proteomes" id="UP001295684"/>
    </source>
</evidence>
<accession>A0AAD1U671</accession>
<dbReference type="Proteomes" id="UP001295684">
    <property type="component" value="Unassembled WGS sequence"/>
</dbReference>